<evidence type="ECO:0000259" key="2">
    <source>
        <dbReference type="Pfam" id="PF14744"/>
    </source>
</evidence>
<dbReference type="InterPro" id="IPR028282">
    <property type="entry name" value="WASH-7_central"/>
</dbReference>
<feature type="compositionally biased region" description="Basic and acidic residues" evidence="1">
    <location>
        <begin position="1138"/>
        <end position="1157"/>
    </location>
</feature>
<sequence>MAVDTEEWNPDKLDESVIKIVGQVQLRKYGDFIQEYASQLQGIEHALDETLNESWDMTFDPVSLQFLPYERTTLLELVSTDNKILNKVITVFAHLCCEIKELCHEARSKFFNSLLFYGEGEPSGGLQEGDAQVYIGRMISVIQELSCFINRCYLVTKNLIHQLSSLYCGNKNGPTVIDVTDVHFQRVYEHLGELLTTLITLDEIVQSQATFREHWTLYKRMIKSVHSNSTMFGISMDKLKPFEKIISQIETRLLQGRIFLGCMEQGFDDGKAFVSKNSVFAEEFFINLRNIFAQVEPKLGELNELDTRAKLVGICALYVLHFYLFRTVDRKQFKQIWDTYKKVPAVPLVGNILWFPDQFLLMQLPHMAKSMDRKAQDAVKNQRLNYLQQKSQSLPKDAQISYHQVTSWMIRMELAAQPDGERLLEDLNHRTSLLVQGLMLSWSISYQVKTVMNLHVTLAKPMTKTSVLALCRMIEMLKAIEATFHQHTMHICENITHIVQHLGYIALTAINAAKKRLVADKRYSERRLDVLSALVLAEKALNGPGTKERRLITHLAMALGTQLKSFKEDEVISFNSVMRKLDLICELREKLQGACDCSFMYWHRVVFPTYVTDLYENAEGGHRIHYMFGALRDCVPPMLVTQHELSPQVLLDNFDKEIYGHLKEHLLDPLCRDIETDLRLHSHSHLQLDDRNPFRVGLKAFSHLLKVRPIRFFDRLIDIKAYVENYLDKTFYNLTTVALHDWKTYGEMRSLAKHKYGLKTVEAHLPSQTLEQGLDVLEIMRNIHVFVSRYLYNLNNQIFVECSSNNKHLNTINIRHIANSIRTHGIGIMNTTVNFTYQFLRKKFYIFSQFLYDEHIKSRLLKDLRFFRESKTQQNKKYPYERAEKFNKGIRKLGLSQDGLSCLDQFRNLISQIGNAMGYVRMIRSGGLHCCSNAICFIPDLDDIVNFEELCKEENMSDECVKAAVKLDAVISNLTKNFSEGTEYFKLLVDVFAPAFRDPKNMHLRNFFVILPPLTLNFVEHSITCKERMNRKSKIEASFTDDGFAMGVAYILKLLDQYHDFDSIHWFTSVKDKFNKEKADAKKQQDSVTGRADEKLQQTIQLTLKRLEIYEQEFDILNYSLSSARIFFRADLTAAEEKEIKKGDKNDQEKTGNRTEKSLGYGSQPPPTIL</sequence>
<dbReference type="Proteomes" id="UP000694941">
    <property type="component" value="Unplaced"/>
</dbReference>
<feature type="domain" description="WASH complex subunit 7 C-terminal" evidence="4">
    <location>
        <begin position="961"/>
        <end position="1129"/>
    </location>
</feature>
<proteinExistence type="predicted"/>
<dbReference type="Pfam" id="PF14746">
    <property type="entry name" value="WASH-7_C"/>
    <property type="match status" value="1"/>
</dbReference>
<reference evidence="6" key="1">
    <citation type="submission" date="2025-08" db="UniProtKB">
        <authorList>
            <consortium name="RefSeq"/>
        </authorList>
    </citation>
    <scope>IDENTIFICATION</scope>
    <source>
        <tissue evidence="6">Muscle</tissue>
    </source>
</reference>
<feature type="region of interest" description="Disordered" evidence="1">
    <location>
        <begin position="1138"/>
        <end position="1170"/>
    </location>
</feature>
<evidence type="ECO:0000313" key="5">
    <source>
        <dbReference type="Proteomes" id="UP000694941"/>
    </source>
</evidence>
<dbReference type="RefSeq" id="XP_022247050.1">
    <property type="nucleotide sequence ID" value="XM_022391342.1"/>
</dbReference>
<dbReference type="GeneID" id="106463761"/>
<feature type="domain" description="WASH complex subunit 7 central" evidence="2">
    <location>
        <begin position="599"/>
        <end position="942"/>
    </location>
</feature>
<organism evidence="5 6">
    <name type="scientific">Limulus polyphemus</name>
    <name type="common">Atlantic horseshoe crab</name>
    <dbReference type="NCBI Taxonomy" id="6850"/>
    <lineage>
        <taxon>Eukaryota</taxon>
        <taxon>Metazoa</taxon>
        <taxon>Ecdysozoa</taxon>
        <taxon>Arthropoda</taxon>
        <taxon>Chelicerata</taxon>
        <taxon>Merostomata</taxon>
        <taxon>Xiphosura</taxon>
        <taxon>Limulidae</taxon>
        <taxon>Limulus</taxon>
    </lineage>
</organism>
<evidence type="ECO:0000259" key="4">
    <source>
        <dbReference type="Pfam" id="PF14746"/>
    </source>
</evidence>
<name>A0ABM1STU4_LIMPO</name>
<feature type="domain" description="WASH complex subunit 4 N-terminal" evidence="3">
    <location>
        <begin position="30"/>
        <end position="598"/>
    </location>
</feature>
<dbReference type="InterPro" id="IPR028191">
    <property type="entry name" value="WASH-4_N"/>
</dbReference>
<accession>A0ABM1STU4</accession>
<dbReference type="Pfam" id="PF14745">
    <property type="entry name" value="WASH-4_N"/>
    <property type="match status" value="1"/>
</dbReference>
<dbReference type="PANTHER" id="PTHR31409">
    <property type="entry name" value="WASH COMPLEX SUBUNIT 4"/>
    <property type="match status" value="1"/>
</dbReference>
<dbReference type="InterPro" id="IPR027307">
    <property type="entry name" value="WASH7"/>
</dbReference>
<evidence type="ECO:0000259" key="3">
    <source>
        <dbReference type="Pfam" id="PF14745"/>
    </source>
</evidence>
<protein>
    <submittedName>
        <fullName evidence="6">WASH complex subunit 4-like isoform X1</fullName>
    </submittedName>
</protein>
<evidence type="ECO:0000313" key="6">
    <source>
        <dbReference type="RefSeq" id="XP_022247050.1"/>
    </source>
</evidence>
<evidence type="ECO:0000256" key="1">
    <source>
        <dbReference type="SAM" id="MobiDB-lite"/>
    </source>
</evidence>
<keyword evidence="5" id="KW-1185">Reference proteome</keyword>
<gene>
    <name evidence="6" type="primary">LOC106463761</name>
</gene>
<dbReference type="Pfam" id="PF14744">
    <property type="entry name" value="WASH-7_mid"/>
    <property type="match status" value="1"/>
</dbReference>
<dbReference type="PANTHER" id="PTHR31409:SF0">
    <property type="entry name" value="WASH COMPLEX SUBUNIT 4"/>
    <property type="match status" value="1"/>
</dbReference>
<dbReference type="InterPro" id="IPR028283">
    <property type="entry name" value="WASH-7_C"/>
</dbReference>